<evidence type="ECO:0000313" key="2">
    <source>
        <dbReference type="Proteomes" id="UP000627446"/>
    </source>
</evidence>
<dbReference type="RefSeq" id="WP_186914890.1">
    <property type="nucleotide sequence ID" value="NZ_JACOFZ010000001.1"/>
</dbReference>
<gene>
    <name evidence="1" type="ORF">H8K36_04485</name>
</gene>
<dbReference type="Proteomes" id="UP000627446">
    <property type="component" value="Unassembled WGS sequence"/>
</dbReference>
<dbReference type="AlphaFoldDB" id="A0A923KSL1"/>
<evidence type="ECO:0000313" key="1">
    <source>
        <dbReference type="EMBL" id="MBC3880619.1"/>
    </source>
</evidence>
<sequence length="195" mass="22229">MSENSLWLVPSDQNPSPERLWEIAEQLWTRGIIPMLDLADIDSHDTHAGQAVPYNYFDKRYDEWKASGRPLPTLQHGDFDSVWIKWRPYQFLVPSTVDQFCDLRCPHCQTKVTPSIDCSAGALFGQTVGAVIRCRQCERDFPATSIEFDPTQATWAQCSVSFHQMPNCEVSGDEQWLIDALAILGPCRQLHGWET</sequence>
<dbReference type="EMBL" id="JACOFZ010000001">
    <property type="protein sequence ID" value="MBC3880619.1"/>
    <property type="molecule type" value="Genomic_DNA"/>
</dbReference>
<accession>A0A923KSL1</accession>
<protein>
    <submittedName>
        <fullName evidence="1">Uncharacterized protein</fullName>
    </submittedName>
</protein>
<reference evidence="1" key="1">
    <citation type="submission" date="2020-08" db="EMBL/GenBank/DDBJ databases">
        <title>Novel species isolated from subtropical streams in China.</title>
        <authorList>
            <person name="Lu H."/>
        </authorList>
    </citation>
    <scope>NUCLEOTIDE SEQUENCE</scope>
    <source>
        <strain evidence="1">LX22W</strain>
    </source>
</reference>
<keyword evidence="2" id="KW-1185">Reference proteome</keyword>
<proteinExistence type="predicted"/>
<comment type="caution">
    <text evidence="1">The sequence shown here is derived from an EMBL/GenBank/DDBJ whole genome shotgun (WGS) entry which is preliminary data.</text>
</comment>
<organism evidence="1 2">
    <name type="scientific">Undibacterium nitidum</name>
    <dbReference type="NCBI Taxonomy" id="2762298"/>
    <lineage>
        <taxon>Bacteria</taxon>
        <taxon>Pseudomonadati</taxon>
        <taxon>Pseudomonadota</taxon>
        <taxon>Betaproteobacteria</taxon>
        <taxon>Burkholderiales</taxon>
        <taxon>Oxalobacteraceae</taxon>
        <taxon>Undibacterium</taxon>
    </lineage>
</organism>
<name>A0A923KSL1_9BURK</name>